<keyword evidence="1" id="KW-0812">Transmembrane</keyword>
<sequence>MPSYSHRSAPLGLKIIAVVGLLTAIPDVLQGLGLLGSGIPWFVFGVVVFGVALLKVLTMFGLLTLTPWAWTVAVFLYGFDTVVALLSGQLLQALVLALVTAYIYGQKNLFRRGY</sequence>
<organism evidence="2 3">
    <name type="scientific">Halogranum salarium B-1</name>
    <dbReference type="NCBI Taxonomy" id="1210908"/>
    <lineage>
        <taxon>Archaea</taxon>
        <taxon>Methanobacteriati</taxon>
        <taxon>Methanobacteriota</taxon>
        <taxon>Stenosarchaea group</taxon>
        <taxon>Halobacteria</taxon>
        <taxon>Halobacteriales</taxon>
        <taxon>Haloferacaceae</taxon>
    </lineage>
</organism>
<evidence type="ECO:0000256" key="1">
    <source>
        <dbReference type="SAM" id="Phobius"/>
    </source>
</evidence>
<keyword evidence="1" id="KW-1133">Transmembrane helix</keyword>
<feature type="transmembrane region" description="Helical" evidence="1">
    <location>
        <begin position="82"/>
        <end position="104"/>
    </location>
</feature>
<comment type="caution">
    <text evidence="2">The sequence shown here is derived from an EMBL/GenBank/DDBJ whole genome shotgun (WGS) entry which is preliminary data.</text>
</comment>
<dbReference type="Proteomes" id="UP000007813">
    <property type="component" value="Unassembled WGS sequence"/>
</dbReference>
<reference evidence="2 3" key="1">
    <citation type="journal article" date="2012" name="J. Bacteriol.">
        <title>Draft Genome Sequence of the Extremely Halophilic Archaeon Halogranum salarium B-1T.</title>
        <authorList>
            <person name="Kim K.K."/>
            <person name="Lee K.C."/>
            <person name="Lee J.S."/>
        </authorList>
    </citation>
    <scope>NUCLEOTIDE SEQUENCE [LARGE SCALE GENOMIC DNA]</scope>
    <source>
        <strain evidence="2 3">B-1</strain>
    </source>
</reference>
<protein>
    <submittedName>
        <fullName evidence="2">Uncharacterized protein</fullName>
    </submittedName>
</protein>
<evidence type="ECO:0000313" key="2">
    <source>
        <dbReference type="EMBL" id="EJN60364.1"/>
    </source>
</evidence>
<proteinExistence type="predicted"/>
<dbReference type="RefSeq" id="WP_009366081.1">
    <property type="nucleotide sequence ID" value="NZ_ALJD01000003.1"/>
</dbReference>
<accession>J3JGR5</accession>
<keyword evidence="1" id="KW-0472">Membrane</keyword>
<dbReference type="EMBL" id="ALJD01000003">
    <property type="protein sequence ID" value="EJN60364.1"/>
    <property type="molecule type" value="Genomic_DNA"/>
</dbReference>
<dbReference type="eggNOG" id="ENOG502N5K2">
    <property type="taxonomic scope" value="Archaea"/>
</dbReference>
<gene>
    <name evidence="2" type="ORF">HSB1_09670</name>
</gene>
<name>J3JGR5_9EURY</name>
<dbReference type="PATRIC" id="fig|1210908.3.peg.922"/>
<evidence type="ECO:0000313" key="3">
    <source>
        <dbReference type="Proteomes" id="UP000007813"/>
    </source>
</evidence>
<feature type="transmembrane region" description="Helical" evidence="1">
    <location>
        <begin position="12"/>
        <end position="29"/>
    </location>
</feature>
<feature type="transmembrane region" description="Helical" evidence="1">
    <location>
        <begin position="41"/>
        <end position="70"/>
    </location>
</feature>
<dbReference type="AlphaFoldDB" id="J3JGR5"/>